<gene>
    <name evidence="3" type="ORF">TNCV_2465651</name>
</gene>
<keyword evidence="4" id="KW-1185">Reference proteome</keyword>
<feature type="domain" description="SH2" evidence="2">
    <location>
        <begin position="59"/>
        <end position="101"/>
    </location>
</feature>
<evidence type="ECO:0000259" key="2">
    <source>
        <dbReference type="PROSITE" id="PS50001"/>
    </source>
</evidence>
<organism evidence="3 4">
    <name type="scientific">Trichonephila clavipes</name>
    <name type="common">Golden silk orbweaver</name>
    <name type="synonym">Nephila clavipes</name>
    <dbReference type="NCBI Taxonomy" id="2585209"/>
    <lineage>
        <taxon>Eukaryota</taxon>
        <taxon>Metazoa</taxon>
        <taxon>Ecdysozoa</taxon>
        <taxon>Arthropoda</taxon>
        <taxon>Chelicerata</taxon>
        <taxon>Arachnida</taxon>
        <taxon>Araneae</taxon>
        <taxon>Araneomorphae</taxon>
        <taxon>Entelegynae</taxon>
        <taxon>Araneoidea</taxon>
        <taxon>Nephilidae</taxon>
        <taxon>Trichonephila</taxon>
    </lineage>
</organism>
<accession>A0A8X6RDN3</accession>
<dbReference type="InterPro" id="IPR000980">
    <property type="entry name" value="SH2"/>
</dbReference>
<name>A0A8X6RDN3_TRICX</name>
<evidence type="ECO:0000313" key="3">
    <source>
        <dbReference type="EMBL" id="GFX87672.1"/>
    </source>
</evidence>
<comment type="caution">
    <text evidence="3">The sequence shown here is derived from an EMBL/GenBank/DDBJ whole genome shotgun (WGS) entry which is preliminary data.</text>
</comment>
<proteinExistence type="predicted"/>
<dbReference type="PROSITE" id="PS50001">
    <property type="entry name" value="SH2"/>
    <property type="match status" value="1"/>
</dbReference>
<dbReference type="SUPFAM" id="SSF55550">
    <property type="entry name" value="SH2 domain"/>
    <property type="match status" value="1"/>
</dbReference>
<evidence type="ECO:0000256" key="1">
    <source>
        <dbReference type="PROSITE-ProRule" id="PRU00191"/>
    </source>
</evidence>
<evidence type="ECO:0000313" key="4">
    <source>
        <dbReference type="Proteomes" id="UP000887159"/>
    </source>
</evidence>
<sequence>MCCDLCNGSQEPFFNKTMLGLTRQGCPQDCLRTVSTLPWSARSPGLSPIEPIWDHLGRWYVGDMSRQMSEVLLKRENKEGTFVVRNSSSKGMFTLSLFTRM</sequence>
<dbReference type="Pfam" id="PF00017">
    <property type="entry name" value="SH2"/>
    <property type="match status" value="1"/>
</dbReference>
<dbReference type="InterPro" id="IPR036860">
    <property type="entry name" value="SH2_dom_sf"/>
</dbReference>
<keyword evidence="1" id="KW-0727">SH2 domain</keyword>
<dbReference type="EMBL" id="BMAU01021036">
    <property type="protein sequence ID" value="GFX87672.1"/>
    <property type="molecule type" value="Genomic_DNA"/>
</dbReference>
<dbReference type="Proteomes" id="UP000887159">
    <property type="component" value="Unassembled WGS sequence"/>
</dbReference>
<reference evidence="3" key="1">
    <citation type="submission" date="2020-08" db="EMBL/GenBank/DDBJ databases">
        <title>Multicomponent nature underlies the extraordinary mechanical properties of spider dragline silk.</title>
        <authorList>
            <person name="Kono N."/>
            <person name="Nakamura H."/>
            <person name="Mori M."/>
            <person name="Yoshida Y."/>
            <person name="Ohtoshi R."/>
            <person name="Malay A.D."/>
            <person name="Moran D.A.P."/>
            <person name="Tomita M."/>
            <person name="Numata K."/>
            <person name="Arakawa K."/>
        </authorList>
    </citation>
    <scope>NUCLEOTIDE SEQUENCE</scope>
</reference>
<protein>
    <recommendedName>
        <fullName evidence="2">SH2 domain-containing protein</fullName>
    </recommendedName>
</protein>
<dbReference type="PRINTS" id="PR00401">
    <property type="entry name" value="SH2DOMAIN"/>
</dbReference>
<dbReference type="Gene3D" id="3.30.505.10">
    <property type="entry name" value="SH2 domain"/>
    <property type="match status" value="1"/>
</dbReference>
<dbReference type="AlphaFoldDB" id="A0A8X6RDN3"/>